<dbReference type="InterPro" id="IPR045853">
    <property type="entry name" value="Pep_chain_release_fac_I_sf"/>
</dbReference>
<comment type="similarity">
    <text evidence="1">Belongs to the prokaryotic/mitochondrial release factor family.</text>
</comment>
<gene>
    <name evidence="6" type="ORF">ECPE_LOCUS10188</name>
</gene>
<dbReference type="FunFam" id="3.30.160.20:FF:000004">
    <property type="entry name" value="Peptide chain release factor 1"/>
    <property type="match status" value="1"/>
</dbReference>
<reference evidence="6 7" key="2">
    <citation type="submission" date="2018-11" db="EMBL/GenBank/DDBJ databases">
        <authorList>
            <consortium name="Pathogen Informatics"/>
        </authorList>
    </citation>
    <scope>NUCLEOTIDE SEQUENCE [LARGE SCALE GENOMIC DNA]</scope>
    <source>
        <strain evidence="6 7">Egypt</strain>
    </source>
</reference>
<dbReference type="PANTHER" id="PTHR43804">
    <property type="entry name" value="LD18447P"/>
    <property type="match status" value="1"/>
</dbReference>
<protein>
    <submittedName>
        <fullName evidence="8">RF_PROK_I domain-containing protein</fullName>
    </submittedName>
</protein>
<evidence type="ECO:0000313" key="7">
    <source>
        <dbReference type="Proteomes" id="UP000272942"/>
    </source>
</evidence>
<dbReference type="InterPro" id="IPR050057">
    <property type="entry name" value="Prokaryotic/Mito_RF"/>
</dbReference>
<dbReference type="GO" id="GO:0003747">
    <property type="term" value="F:translation release factor activity"/>
    <property type="evidence" value="ECO:0007669"/>
    <property type="project" value="InterPro"/>
</dbReference>
<dbReference type="Gene3D" id="3.30.160.20">
    <property type="match status" value="1"/>
</dbReference>
<dbReference type="EMBL" id="UZAN01048650">
    <property type="protein sequence ID" value="VDP86631.1"/>
    <property type="molecule type" value="Genomic_DNA"/>
</dbReference>
<dbReference type="Pfam" id="PF00472">
    <property type="entry name" value="RF-1"/>
    <property type="match status" value="1"/>
</dbReference>
<dbReference type="InterPro" id="IPR000352">
    <property type="entry name" value="Pep_chain_release_fac_I"/>
</dbReference>
<evidence type="ECO:0000313" key="8">
    <source>
        <dbReference type="WBParaSite" id="ECPE_0001022001-mRNA-1"/>
    </source>
</evidence>
<dbReference type="OrthoDB" id="2019491at2759"/>
<organism evidence="8">
    <name type="scientific">Echinostoma caproni</name>
    <dbReference type="NCBI Taxonomy" id="27848"/>
    <lineage>
        <taxon>Eukaryota</taxon>
        <taxon>Metazoa</taxon>
        <taxon>Spiralia</taxon>
        <taxon>Lophotrochozoa</taxon>
        <taxon>Platyhelminthes</taxon>
        <taxon>Trematoda</taxon>
        <taxon>Digenea</taxon>
        <taxon>Plagiorchiida</taxon>
        <taxon>Echinostomata</taxon>
        <taxon>Echinostomatoidea</taxon>
        <taxon>Echinostomatidae</taxon>
        <taxon>Echinostoma</taxon>
    </lineage>
</organism>
<name>A0A183ATA3_9TREM</name>
<dbReference type="Gene3D" id="3.30.70.1660">
    <property type="match status" value="1"/>
</dbReference>
<evidence type="ECO:0000256" key="4">
    <source>
        <dbReference type="SAM" id="MobiDB-lite"/>
    </source>
</evidence>
<evidence type="ECO:0000256" key="1">
    <source>
        <dbReference type="ARBA" id="ARBA00010835"/>
    </source>
</evidence>
<dbReference type="PROSITE" id="PS00745">
    <property type="entry name" value="RF_PROK_I"/>
    <property type="match status" value="1"/>
</dbReference>
<dbReference type="InterPro" id="IPR005139">
    <property type="entry name" value="PCRF"/>
</dbReference>
<feature type="region of interest" description="Disordered" evidence="4">
    <location>
        <begin position="1"/>
        <end position="31"/>
    </location>
</feature>
<keyword evidence="3" id="KW-0648">Protein biosynthesis</keyword>
<dbReference type="Proteomes" id="UP000272942">
    <property type="component" value="Unassembled WGS sequence"/>
</dbReference>
<dbReference type="WBParaSite" id="ECPE_0001022001-mRNA-1">
    <property type="protein sequence ID" value="ECPE_0001022001-mRNA-1"/>
    <property type="gene ID" value="ECPE_0001022001"/>
</dbReference>
<sequence length="456" mass="51352">MLLPGVPEETKLLDGPIDTSANVDTDDRLGGPAQTERRYLPVWLPKDLHVPFENYKRHLLEEYGQLMNHISAGTSKDKETAMRWQALRPIADVLEELNVLLQTDQEMDRLISDVLKSGGDAEEEEELVELIRVERDQRAAHRCALERKLYGLLIPPDPEALSSGACMELVAGAGGREAGLFARDLLDMYRSLAIARGWQFTVVQETTMVGDEATGAGSSDSPLLKARVEIVGEGQEESLDAEGEAEPDCRALGAFGQLRWESGVHRVQRIPVTSKQNKIHTSTVAISVLPLTEEIHVELSENELKWDYFRASGAGGQHVNRTDSAVRLTHLPTGIVVACQQERSQHMNKRMAYEMLIEKLRDIQYQSQFNAVDTLRRSHFGHRDRSEKIRTYNFPQDRITDHRLSRTWNGVARFMRQAVGLAEALQALYAREKIARLRQLLVDQNNIIPNNGNQAH</sequence>
<accession>A0A183ATA3</accession>
<evidence type="ECO:0000256" key="3">
    <source>
        <dbReference type="ARBA" id="ARBA00022917"/>
    </source>
</evidence>
<evidence type="ECO:0000259" key="5">
    <source>
        <dbReference type="PROSITE" id="PS00745"/>
    </source>
</evidence>
<keyword evidence="2" id="KW-0488">Methylation</keyword>
<dbReference type="AlphaFoldDB" id="A0A183ATA3"/>
<evidence type="ECO:0000256" key="2">
    <source>
        <dbReference type="ARBA" id="ARBA00022481"/>
    </source>
</evidence>
<dbReference type="GO" id="GO:0005737">
    <property type="term" value="C:cytoplasm"/>
    <property type="evidence" value="ECO:0007669"/>
    <property type="project" value="UniProtKB-ARBA"/>
</dbReference>
<dbReference type="Pfam" id="PF03462">
    <property type="entry name" value="PCRF"/>
    <property type="match status" value="1"/>
</dbReference>
<evidence type="ECO:0000313" key="6">
    <source>
        <dbReference type="EMBL" id="VDP86631.1"/>
    </source>
</evidence>
<dbReference type="Gene3D" id="6.10.140.1950">
    <property type="match status" value="1"/>
</dbReference>
<dbReference type="PANTHER" id="PTHR43804:SF7">
    <property type="entry name" value="LD18447P"/>
    <property type="match status" value="1"/>
</dbReference>
<feature type="domain" description="Prokaryotic-type class I peptide chain release factors" evidence="5">
    <location>
        <begin position="310"/>
        <end position="326"/>
    </location>
</feature>
<reference evidence="8" key="1">
    <citation type="submission" date="2016-06" db="UniProtKB">
        <authorList>
            <consortium name="WormBaseParasite"/>
        </authorList>
    </citation>
    <scope>IDENTIFICATION</scope>
</reference>
<keyword evidence="7" id="KW-1185">Reference proteome</keyword>
<proteinExistence type="inferred from homology"/>
<dbReference type="SUPFAM" id="SSF75620">
    <property type="entry name" value="Release factor"/>
    <property type="match status" value="1"/>
</dbReference>
<dbReference type="SMART" id="SM00937">
    <property type="entry name" value="PCRF"/>
    <property type="match status" value="1"/>
</dbReference>